<reference evidence="1 2" key="1">
    <citation type="journal article" date="2018" name="Front. Plant Sci.">
        <title>Red Clover (Trifolium pratense) and Zigzag Clover (T. medium) - A Picture of Genomic Similarities and Differences.</title>
        <authorList>
            <person name="Dluhosova J."/>
            <person name="Istvanek J."/>
            <person name="Nedelnik J."/>
            <person name="Repkova J."/>
        </authorList>
    </citation>
    <scope>NUCLEOTIDE SEQUENCE [LARGE SCALE GENOMIC DNA]</scope>
    <source>
        <strain evidence="2">cv. 10/8</strain>
        <tissue evidence="1">Leaf</tissue>
    </source>
</reference>
<dbReference type="AlphaFoldDB" id="A0A392VTY7"/>
<dbReference type="EMBL" id="LXQA011270767">
    <property type="protein sequence ID" value="MCI91397.1"/>
    <property type="molecule type" value="Genomic_DNA"/>
</dbReference>
<name>A0A392VTY7_9FABA</name>
<comment type="caution">
    <text evidence="1">The sequence shown here is derived from an EMBL/GenBank/DDBJ whole genome shotgun (WGS) entry which is preliminary data.</text>
</comment>
<proteinExistence type="predicted"/>
<accession>A0A392VTY7</accession>
<feature type="non-terminal residue" evidence="1">
    <location>
        <position position="1"/>
    </location>
</feature>
<keyword evidence="2" id="KW-1185">Reference proteome</keyword>
<protein>
    <submittedName>
        <fullName evidence="1">Uncharacterized protein</fullName>
    </submittedName>
</protein>
<evidence type="ECO:0000313" key="1">
    <source>
        <dbReference type="EMBL" id="MCI91397.1"/>
    </source>
</evidence>
<organism evidence="1 2">
    <name type="scientific">Trifolium medium</name>
    <dbReference type="NCBI Taxonomy" id="97028"/>
    <lineage>
        <taxon>Eukaryota</taxon>
        <taxon>Viridiplantae</taxon>
        <taxon>Streptophyta</taxon>
        <taxon>Embryophyta</taxon>
        <taxon>Tracheophyta</taxon>
        <taxon>Spermatophyta</taxon>
        <taxon>Magnoliopsida</taxon>
        <taxon>eudicotyledons</taxon>
        <taxon>Gunneridae</taxon>
        <taxon>Pentapetalae</taxon>
        <taxon>rosids</taxon>
        <taxon>fabids</taxon>
        <taxon>Fabales</taxon>
        <taxon>Fabaceae</taxon>
        <taxon>Papilionoideae</taxon>
        <taxon>50 kb inversion clade</taxon>
        <taxon>NPAAA clade</taxon>
        <taxon>Hologalegina</taxon>
        <taxon>IRL clade</taxon>
        <taxon>Trifolieae</taxon>
        <taxon>Trifolium</taxon>
    </lineage>
</organism>
<evidence type="ECO:0000313" key="2">
    <source>
        <dbReference type="Proteomes" id="UP000265520"/>
    </source>
</evidence>
<sequence>DDVEGKECVQVTLSGYLERKGDTSLQ</sequence>
<dbReference type="Proteomes" id="UP000265520">
    <property type="component" value="Unassembled WGS sequence"/>
</dbReference>